<evidence type="ECO:0000313" key="1">
    <source>
        <dbReference type="EMBL" id="CAB4728230.1"/>
    </source>
</evidence>
<dbReference type="EMBL" id="CAEZYI010000101">
    <property type="protein sequence ID" value="CAB4728230.1"/>
    <property type="molecule type" value="Genomic_DNA"/>
</dbReference>
<dbReference type="AlphaFoldDB" id="A0A6J6RZV4"/>
<accession>A0A6J6RZV4</accession>
<proteinExistence type="predicted"/>
<protein>
    <submittedName>
        <fullName evidence="1">Unannotated protein</fullName>
    </submittedName>
</protein>
<name>A0A6J6RZV4_9ZZZZ</name>
<reference evidence="1" key="1">
    <citation type="submission" date="2020-05" db="EMBL/GenBank/DDBJ databases">
        <authorList>
            <person name="Chiriac C."/>
            <person name="Salcher M."/>
            <person name="Ghai R."/>
            <person name="Kavagutti S V."/>
        </authorList>
    </citation>
    <scope>NUCLEOTIDE SEQUENCE</scope>
</reference>
<gene>
    <name evidence="1" type="ORF">UFOPK2662_01193</name>
</gene>
<organism evidence="1">
    <name type="scientific">freshwater metagenome</name>
    <dbReference type="NCBI Taxonomy" id="449393"/>
    <lineage>
        <taxon>unclassified sequences</taxon>
        <taxon>metagenomes</taxon>
        <taxon>ecological metagenomes</taxon>
    </lineage>
</organism>
<sequence length="95" mass="10261">MIPRRTAARSEIKNQCFSASAVNISGLFQPKYVPPDKTGSPFIPIGITSGDCEGPTHEPFLYKIVDIYRTSPAAIILIATPETTWSTPNVIVAIA</sequence>